<name>A0A7J7FX19_CAMSI</name>
<organism evidence="1 2">
    <name type="scientific">Camellia sinensis</name>
    <name type="common">Tea plant</name>
    <name type="synonym">Thea sinensis</name>
    <dbReference type="NCBI Taxonomy" id="4442"/>
    <lineage>
        <taxon>Eukaryota</taxon>
        <taxon>Viridiplantae</taxon>
        <taxon>Streptophyta</taxon>
        <taxon>Embryophyta</taxon>
        <taxon>Tracheophyta</taxon>
        <taxon>Spermatophyta</taxon>
        <taxon>Magnoliopsida</taxon>
        <taxon>eudicotyledons</taxon>
        <taxon>Gunneridae</taxon>
        <taxon>Pentapetalae</taxon>
        <taxon>asterids</taxon>
        <taxon>Ericales</taxon>
        <taxon>Theaceae</taxon>
        <taxon>Camellia</taxon>
    </lineage>
</organism>
<dbReference type="AlphaFoldDB" id="A0A7J7FX19"/>
<evidence type="ECO:0000313" key="1">
    <source>
        <dbReference type="EMBL" id="KAF5932940.1"/>
    </source>
</evidence>
<keyword evidence="2" id="KW-1185">Reference proteome</keyword>
<dbReference type="EMBL" id="JACBKZ010000014">
    <property type="protein sequence ID" value="KAF5932940.1"/>
    <property type="molecule type" value="Genomic_DNA"/>
</dbReference>
<reference evidence="2" key="1">
    <citation type="journal article" date="2020" name="Nat. Commun.">
        <title>Genome assembly of wild tea tree DASZ reveals pedigree and selection history of tea varieties.</title>
        <authorList>
            <person name="Zhang W."/>
            <person name="Zhang Y."/>
            <person name="Qiu H."/>
            <person name="Guo Y."/>
            <person name="Wan H."/>
            <person name="Zhang X."/>
            <person name="Scossa F."/>
            <person name="Alseekh S."/>
            <person name="Zhang Q."/>
            <person name="Wang P."/>
            <person name="Xu L."/>
            <person name="Schmidt M.H."/>
            <person name="Jia X."/>
            <person name="Li D."/>
            <person name="Zhu A."/>
            <person name="Guo F."/>
            <person name="Chen W."/>
            <person name="Ni D."/>
            <person name="Usadel B."/>
            <person name="Fernie A.R."/>
            <person name="Wen W."/>
        </authorList>
    </citation>
    <scope>NUCLEOTIDE SEQUENCE [LARGE SCALE GENOMIC DNA]</scope>
    <source>
        <strain evidence="2">cv. G240</strain>
    </source>
</reference>
<proteinExistence type="predicted"/>
<evidence type="ECO:0000313" key="2">
    <source>
        <dbReference type="Proteomes" id="UP000593564"/>
    </source>
</evidence>
<comment type="caution">
    <text evidence="1">The sequence shown here is derived from an EMBL/GenBank/DDBJ whole genome shotgun (WGS) entry which is preliminary data.</text>
</comment>
<accession>A0A7J7FX19</accession>
<gene>
    <name evidence="1" type="ORF">HYC85_029111</name>
</gene>
<sequence>MTAPFTAYHKSRITYFKTLIKQLTHRIRRLKSARPTTKRAQYINYQQIQARRNLLAHNYNCLHHHQDYLDLLSGC</sequence>
<reference evidence="1 2" key="2">
    <citation type="submission" date="2020-07" db="EMBL/GenBank/DDBJ databases">
        <title>Genome assembly of wild tea tree DASZ reveals pedigree and selection history of tea varieties.</title>
        <authorList>
            <person name="Zhang W."/>
        </authorList>
    </citation>
    <scope>NUCLEOTIDE SEQUENCE [LARGE SCALE GENOMIC DNA]</scope>
    <source>
        <strain evidence="2">cv. G240</strain>
        <tissue evidence="1">Leaf</tissue>
    </source>
</reference>
<protein>
    <submittedName>
        <fullName evidence="1">Uncharacterized protein</fullName>
    </submittedName>
</protein>
<dbReference type="Proteomes" id="UP000593564">
    <property type="component" value="Unassembled WGS sequence"/>
</dbReference>